<feature type="region of interest" description="Disordered" evidence="1">
    <location>
        <begin position="537"/>
        <end position="559"/>
    </location>
</feature>
<feature type="region of interest" description="Disordered" evidence="1">
    <location>
        <begin position="137"/>
        <end position="174"/>
    </location>
</feature>
<evidence type="ECO:0000313" key="2">
    <source>
        <dbReference type="Proteomes" id="UP000515180"/>
    </source>
</evidence>
<protein>
    <submittedName>
        <fullName evidence="3 4">Myb-like protein I</fullName>
    </submittedName>
</protein>
<reference evidence="3 4" key="1">
    <citation type="submission" date="2025-04" db="UniProtKB">
        <authorList>
            <consortium name="RefSeq"/>
        </authorList>
    </citation>
    <scope>IDENTIFICATION</scope>
</reference>
<feature type="compositionally biased region" description="Polar residues" evidence="1">
    <location>
        <begin position="486"/>
        <end position="500"/>
    </location>
</feature>
<feature type="region of interest" description="Disordered" evidence="1">
    <location>
        <begin position="289"/>
        <end position="353"/>
    </location>
</feature>
<keyword evidence="2" id="KW-1185">Reference proteome</keyword>
<feature type="compositionally biased region" description="Basic and acidic residues" evidence="1">
    <location>
        <begin position="306"/>
        <end position="317"/>
    </location>
</feature>
<dbReference type="Proteomes" id="UP000515180">
    <property type="component" value="Unplaced"/>
</dbReference>
<feature type="compositionally biased region" description="Low complexity" evidence="1">
    <location>
        <begin position="159"/>
        <end position="168"/>
    </location>
</feature>
<accession>A0A6P8LVD2</accession>
<proteinExistence type="predicted"/>
<name>A0A6P8LVD2_BOMIM</name>
<dbReference type="OrthoDB" id="7635548at2759"/>
<evidence type="ECO:0000256" key="1">
    <source>
        <dbReference type="SAM" id="MobiDB-lite"/>
    </source>
</evidence>
<feature type="region of interest" description="Disordered" evidence="1">
    <location>
        <begin position="486"/>
        <end position="517"/>
    </location>
</feature>
<dbReference type="RefSeq" id="XP_033178484.1">
    <property type="nucleotide sequence ID" value="XM_033322593.1"/>
</dbReference>
<dbReference type="RefSeq" id="XP_033178483.1">
    <property type="nucleotide sequence ID" value="XM_033322592.1"/>
</dbReference>
<feature type="compositionally biased region" description="Polar residues" evidence="1">
    <location>
        <begin position="289"/>
        <end position="300"/>
    </location>
</feature>
<gene>
    <name evidence="3 4" type="primary">LOC100748615</name>
</gene>
<evidence type="ECO:0000313" key="3">
    <source>
        <dbReference type="RefSeq" id="XP_033178483.1"/>
    </source>
</evidence>
<organism evidence="2 4">
    <name type="scientific">Bombus impatiens</name>
    <name type="common">Bumblebee</name>
    <dbReference type="NCBI Taxonomy" id="132113"/>
    <lineage>
        <taxon>Eukaryota</taxon>
        <taxon>Metazoa</taxon>
        <taxon>Ecdysozoa</taxon>
        <taxon>Arthropoda</taxon>
        <taxon>Hexapoda</taxon>
        <taxon>Insecta</taxon>
        <taxon>Pterygota</taxon>
        <taxon>Neoptera</taxon>
        <taxon>Endopterygota</taxon>
        <taxon>Hymenoptera</taxon>
        <taxon>Apocrita</taxon>
        <taxon>Aculeata</taxon>
        <taxon>Apoidea</taxon>
        <taxon>Anthophila</taxon>
        <taxon>Apidae</taxon>
        <taxon>Bombus</taxon>
        <taxon>Pyrobombus</taxon>
    </lineage>
</organism>
<feature type="compositionally biased region" description="Basic and acidic residues" evidence="1">
    <location>
        <begin position="137"/>
        <end position="158"/>
    </location>
</feature>
<sequence length="559" mass="64715">MLGENKNTRVRRGECLCFHIDNQTVSSVQKSTKSMARDSGHNLQQESIKDSTLTKENMIIRSMKSLRLLKDVIIENGIKYLYTLYLLCFRLFDAISSIFLNSKEHIETKQVVTCNENHERNNGWNRINQNCRKQRMENHNSNDKPLIEPQNTEKDSDSSRNQSSNGSNETTNMPINYENIDSCIWHTALKKPMNISTEKHSFNKTQFPINIPQDTELFANKRSNVARNKFLKSYTQKQCSNFCANKGNNAQIFNQKFASSDSMHSSSLFPRSFTPYKYRKSNQTNFVYNGEDSQFSNDSPTRPWLKKNETKQRKELSIKFTPTNEKENFIFDEERNKKHPEQRNEKETQEGNFQRHDPIKYKSHYSRIPVRNKKSEMKYKEMGTQTDSTFSTDKAVQMVSVGTMWPEQEIYGNATHKSQDKDTDQKINYMDDILEYQRTAEKLLLSIHEQLLSHNTPSSSTNISSNERTCAAPDSNIAANRWSTNFTNNINTSETPTRTSPDFPEVSHSPSPSIDNPVQILLPSVKDEYIPKFCMKPAKVKPPAPSSTRYPHYDHPELV</sequence>
<feature type="compositionally biased region" description="Basic and acidic residues" evidence="1">
    <location>
        <begin position="324"/>
        <end position="353"/>
    </location>
</feature>
<dbReference type="GeneID" id="100748615"/>
<dbReference type="AlphaFoldDB" id="A0A6P8LVD2"/>
<evidence type="ECO:0000313" key="4">
    <source>
        <dbReference type="RefSeq" id="XP_033178484.1"/>
    </source>
</evidence>